<dbReference type="InterPro" id="IPR009056">
    <property type="entry name" value="Cyt_c-like_dom"/>
</dbReference>
<dbReference type="OrthoDB" id="5514238at2"/>
<evidence type="ECO:0000259" key="6">
    <source>
        <dbReference type="PROSITE" id="PS51007"/>
    </source>
</evidence>
<dbReference type="InterPro" id="IPR036909">
    <property type="entry name" value="Cyt_c-like_dom_sf"/>
</dbReference>
<dbReference type="PROSITE" id="PS51007">
    <property type="entry name" value="CYTC"/>
    <property type="match status" value="1"/>
</dbReference>
<accession>A0A1G8TZY2</accession>
<dbReference type="RefSeq" id="WP_139170605.1">
    <property type="nucleotide sequence ID" value="NZ_FNEB01000047.1"/>
</dbReference>
<keyword evidence="1 4" id="KW-0349">Heme</keyword>
<proteinExistence type="predicted"/>
<sequence length="141" mass="15305">MCDRITAVITGTIVGLSFAIPAAAADMSLGEFEYRNSCVQCHGKDGTGDGPVTAFLRNMPPDLTAIQKNNGGVFPVSQLYSIIEGSQDVGVHGRDMPLWGNRYRTRANIDPEDTFSPAATEDYVTTRVLALIEYLSTMQKD</sequence>
<dbReference type="AlphaFoldDB" id="A0A1G8TZY2"/>
<evidence type="ECO:0000256" key="1">
    <source>
        <dbReference type="ARBA" id="ARBA00022617"/>
    </source>
</evidence>
<evidence type="ECO:0000313" key="8">
    <source>
        <dbReference type="Proteomes" id="UP000199340"/>
    </source>
</evidence>
<keyword evidence="5" id="KW-0732">Signal</keyword>
<dbReference type="SUPFAM" id="SSF46626">
    <property type="entry name" value="Cytochrome c"/>
    <property type="match status" value="1"/>
</dbReference>
<evidence type="ECO:0000256" key="5">
    <source>
        <dbReference type="SAM" id="SignalP"/>
    </source>
</evidence>
<feature type="signal peptide" evidence="5">
    <location>
        <begin position="1"/>
        <end position="24"/>
    </location>
</feature>
<keyword evidence="2 4" id="KW-0479">Metal-binding</keyword>
<keyword evidence="8" id="KW-1185">Reference proteome</keyword>
<dbReference type="GO" id="GO:0009055">
    <property type="term" value="F:electron transfer activity"/>
    <property type="evidence" value="ECO:0007669"/>
    <property type="project" value="InterPro"/>
</dbReference>
<evidence type="ECO:0000313" key="7">
    <source>
        <dbReference type="EMBL" id="SDJ47082.1"/>
    </source>
</evidence>
<evidence type="ECO:0000256" key="3">
    <source>
        <dbReference type="ARBA" id="ARBA00023004"/>
    </source>
</evidence>
<dbReference type="Proteomes" id="UP000199340">
    <property type="component" value="Unassembled WGS sequence"/>
</dbReference>
<dbReference type="GO" id="GO:0046872">
    <property type="term" value="F:metal ion binding"/>
    <property type="evidence" value="ECO:0007669"/>
    <property type="project" value="UniProtKB-KW"/>
</dbReference>
<dbReference type="STRING" id="490829.SAMN05421850_1472"/>
<reference evidence="7 8" key="1">
    <citation type="submission" date="2016-10" db="EMBL/GenBank/DDBJ databases">
        <authorList>
            <person name="de Groot N.N."/>
        </authorList>
    </citation>
    <scope>NUCLEOTIDE SEQUENCE [LARGE SCALE GENOMIC DNA]</scope>
    <source>
        <strain evidence="7 8">DSM 28010</strain>
    </source>
</reference>
<keyword evidence="3 4" id="KW-0408">Iron</keyword>
<gene>
    <name evidence="7" type="ORF">SAMN05421850_1472</name>
</gene>
<evidence type="ECO:0000256" key="2">
    <source>
        <dbReference type="ARBA" id="ARBA00022723"/>
    </source>
</evidence>
<feature type="chain" id="PRO_5011512410" description="Cytochrome c domain-containing protein" evidence="5">
    <location>
        <begin position="25"/>
        <end position="141"/>
    </location>
</feature>
<dbReference type="GO" id="GO:0020037">
    <property type="term" value="F:heme binding"/>
    <property type="evidence" value="ECO:0007669"/>
    <property type="project" value="InterPro"/>
</dbReference>
<dbReference type="EMBL" id="FNEB01000047">
    <property type="protein sequence ID" value="SDJ47082.1"/>
    <property type="molecule type" value="Genomic_DNA"/>
</dbReference>
<protein>
    <recommendedName>
        <fullName evidence="6">Cytochrome c domain-containing protein</fullName>
    </recommendedName>
</protein>
<feature type="domain" description="Cytochrome c" evidence="6">
    <location>
        <begin position="25"/>
        <end position="139"/>
    </location>
</feature>
<organism evidence="7 8">
    <name type="scientific">Lutimaribacter saemankumensis</name>
    <dbReference type="NCBI Taxonomy" id="490829"/>
    <lineage>
        <taxon>Bacteria</taxon>
        <taxon>Pseudomonadati</taxon>
        <taxon>Pseudomonadota</taxon>
        <taxon>Alphaproteobacteria</taxon>
        <taxon>Rhodobacterales</taxon>
        <taxon>Roseobacteraceae</taxon>
        <taxon>Lutimaribacter</taxon>
    </lineage>
</organism>
<evidence type="ECO:0000256" key="4">
    <source>
        <dbReference type="PROSITE-ProRule" id="PRU00433"/>
    </source>
</evidence>
<name>A0A1G8TZY2_9RHOB</name>
<dbReference type="Gene3D" id="1.10.760.10">
    <property type="entry name" value="Cytochrome c-like domain"/>
    <property type="match status" value="1"/>
</dbReference>